<dbReference type="AlphaFoldDB" id="A0A5S9QHP5"/>
<organism evidence="1 2">
    <name type="scientific">Mycolicibacterium vanbaalenii</name>
    <name type="common">Mycobacterium vanbaalenii</name>
    <dbReference type="NCBI Taxonomy" id="110539"/>
    <lineage>
        <taxon>Bacteria</taxon>
        <taxon>Bacillati</taxon>
        <taxon>Actinomycetota</taxon>
        <taxon>Actinomycetes</taxon>
        <taxon>Mycobacteriales</taxon>
        <taxon>Mycobacteriaceae</taxon>
        <taxon>Mycolicibacterium</taxon>
    </lineage>
</organism>
<dbReference type="InterPro" id="IPR006175">
    <property type="entry name" value="YjgF/YER057c/UK114"/>
</dbReference>
<reference evidence="1 2" key="1">
    <citation type="submission" date="2019-11" db="EMBL/GenBank/DDBJ databases">
        <authorList>
            <person name="Holert J."/>
        </authorList>
    </citation>
    <scope>NUCLEOTIDE SEQUENCE [LARGE SCALE GENOMIC DNA]</scope>
    <source>
        <strain evidence="1">BC8_1</strain>
    </source>
</reference>
<evidence type="ECO:0000313" key="1">
    <source>
        <dbReference type="EMBL" id="CAA0117389.1"/>
    </source>
</evidence>
<keyword evidence="2" id="KW-1185">Reference proteome</keyword>
<evidence type="ECO:0000313" key="2">
    <source>
        <dbReference type="Proteomes" id="UP000430146"/>
    </source>
</evidence>
<dbReference type="CDD" id="cd02199">
    <property type="entry name" value="YjgF_YER057c_UK114_like_1"/>
    <property type="match status" value="1"/>
</dbReference>
<dbReference type="Proteomes" id="UP000430146">
    <property type="component" value="Unassembled WGS sequence"/>
</dbReference>
<proteinExistence type="predicted"/>
<dbReference type="EMBL" id="CACSIP010000015">
    <property type="protein sequence ID" value="CAA0117389.1"/>
    <property type="molecule type" value="Genomic_DNA"/>
</dbReference>
<dbReference type="Pfam" id="PF01042">
    <property type="entry name" value="Ribonuc_L-PSP"/>
    <property type="match status" value="1"/>
</dbReference>
<dbReference type="SUPFAM" id="SSF55298">
    <property type="entry name" value="YjgF-like"/>
    <property type="match status" value="1"/>
</dbReference>
<dbReference type="PANTHER" id="PTHR43760">
    <property type="entry name" value="ENDORIBONUCLEASE-RELATED"/>
    <property type="match status" value="1"/>
</dbReference>
<dbReference type="PANTHER" id="PTHR43760:SF1">
    <property type="entry name" value="ENDORIBONUCLEASE L-PSP_CHORISMATE MUTASE-LIKE DOMAIN-CONTAINING PROTEIN"/>
    <property type="match status" value="1"/>
</dbReference>
<dbReference type="InterPro" id="IPR035959">
    <property type="entry name" value="RutC-like_sf"/>
</dbReference>
<dbReference type="Gene3D" id="3.30.1330.40">
    <property type="entry name" value="RutC-like"/>
    <property type="match status" value="1"/>
</dbReference>
<dbReference type="RefSeq" id="WP_234897423.1">
    <property type="nucleotide sequence ID" value="NZ_CACSIP010000015.1"/>
</dbReference>
<sequence length="148" mass="14626">MSTDPGPPAPQGDYVPAICHGGVIYTAGMTPRRDGVLTVTGVVGRTLTAAQARAAAGLAATNALAAARSVLPRDSTGLRCLQMTIYVACTAEFTEASMVADGASEAITAALGAGALPARSAIGVSALPSGAPVEVQLVAAALENVHRA</sequence>
<accession>A0A5S9QHP5</accession>
<name>A0A5S9QHP5_MYCVN</name>
<dbReference type="InterPro" id="IPR013813">
    <property type="entry name" value="Endoribo_LPSP/chorism_mut-like"/>
</dbReference>
<gene>
    <name evidence="1" type="ORF">AELLOGFF_03968</name>
</gene>
<protein>
    <submittedName>
        <fullName evidence="1">Uncharacterized protein</fullName>
    </submittedName>
</protein>